<keyword evidence="1" id="KW-0812">Transmembrane</keyword>
<organism evidence="2 3">
    <name type="scientific">Halohasta litorea</name>
    <dbReference type="NCBI Taxonomy" id="869891"/>
    <lineage>
        <taxon>Archaea</taxon>
        <taxon>Methanobacteriati</taxon>
        <taxon>Methanobacteriota</taxon>
        <taxon>Stenosarchaea group</taxon>
        <taxon>Halobacteria</taxon>
        <taxon>Halobacteriales</taxon>
        <taxon>Haloferacaceae</taxon>
        <taxon>Halohasta</taxon>
    </lineage>
</organism>
<evidence type="ECO:0000313" key="3">
    <source>
        <dbReference type="Proteomes" id="UP001597052"/>
    </source>
</evidence>
<evidence type="ECO:0000313" key="2">
    <source>
        <dbReference type="EMBL" id="MFD1641857.1"/>
    </source>
</evidence>
<keyword evidence="3" id="KW-1185">Reference proteome</keyword>
<proteinExistence type="predicted"/>
<dbReference type="AlphaFoldDB" id="A0ABD6D6X3"/>
<gene>
    <name evidence="2" type="ORF">ACFSBW_08220</name>
</gene>
<reference evidence="2 3" key="1">
    <citation type="journal article" date="2019" name="Int. J. Syst. Evol. Microbiol.">
        <title>The Global Catalogue of Microorganisms (GCM) 10K type strain sequencing project: providing services to taxonomists for standard genome sequencing and annotation.</title>
        <authorList>
            <consortium name="The Broad Institute Genomics Platform"/>
            <consortium name="The Broad Institute Genome Sequencing Center for Infectious Disease"/>
            <person name="Wu L."/>
            <person name="Ma J."/>
        </authorList>
    </citation>
    <scope>NUCLEOTIDE SEQUENCE [LARGE SCALE GENOMIC DNA]</scope>
    <source>
        <strain evidence="2 3">CGMCC 1.10593</strain>
    </source>
</reference>
<keyword evidence="1" id="KW-1133">Transmembrane helix</keyword>
<evidence type="ECO:0008006" key="4">
    <source>
        <dbReference type="Google" id="ProtNLM"/>
    </source>
</evidence>
<sequence length="304" mass="33549">MNGTDRNGEPGRSRPRSRRGVLRAVGGLVATPIGIGATAYGLDRSYRDADGDGIPDSLEADAAFGEWLTGVFGADQFSGLDSTRRDLLVDVRYVGDASVRERTKSRLVELFRANGIHLQWLDYPDRYDRATFERRYGYNAREILWSPWSFYHRTIERRLKNVAIQLIVVPGFGEGAHHEYLYSPWTKFDGGSGYVSGFNTGNRAVVAGSHSPEAEAKLICHEIAHLALCHSTDPTNTGVMGSQDELDLQPDEWETLRTSLDAIRDTTGVDVAFQRCLWAELPPTELDLPDGLATAVGCAGCRVD</sequence>
<dbReference type="Proteomes" id="UP001597052">
    <property type="component" value="Unassembled WGS sequence"/>
</dbReference>
<protein>
    <recommendedName>
        <fullName evidence="4">Peptidase MA superfamily protein</fullName>
    </recommendedName>
</protein>
<evidence type="ECO:0000256" key="1">
    <source>
        <dbReference type="SAM" id="Phobius"/>
    </source>
</evidence>
<dbReference type="RefSeq" id="WP_256395762.1">
    <property type="nucleotide sequence ID" value="NZ_JANHDJ010000002.1"/>
</dbReference>
<keyword evidence="1" id="KW-0472">Membrane</keyword>
<accession>A0ABD6D6X3</accession>
<name>A0ABD6D6X3_9EURY</name>
<comment type="caution">
    <text evidence="2">The sequence shown here is derived from an EMBL/GenBank/DDBJ whole genome shotgun (WGS) entry which is preliminary data.</text>
</comment>
<dbReference type="EMBL" id="JBHUDM010000002">
    <property type="protein sequence ID" value="MFD1641857.1"/>
    <property type="molecule type" value="Genomic_DNA"/>
</dbReference>
<feature type="transmembrane region" description="Helical" evidence="1">
    <location>
        <begin position="21"/>
        <end position="42"/>
    </location>
</feature>